<dbReference type="NCBIfam" id="TIGR00697">
    <property type="entry name" value="queuosine precursor transporter"/>
    <property type="match status" value="1"/>
</dbReference>
<dbReference type="Proteomes" id="UP000000954">
    <property type="component" value="Chromosome"/>
</dbReference>
<evidence type="ECO:0000256" key="2">
    <source>
        <dbReference type="SAM" id="SignalP"/>
    </source>
</evidence>
<organism evidence="3 4">
    <name type="scientific">Cryptobacterium curtum (strain ATCC 700683 / DSM 15641 / CCUG 43107 / 12-3)</name>
    <dbReference type="NCBI Taxonomy" id="469378"/>
    <lineage>
        <taxon>Bacteria</taxon>
        <taxon>Bacillati</taxon>
        <taxon>Actinomycetota</taxon>
        <taxon>Coriobacteriia</taxon>
        <taxon>Eggerthellales</taxon>
        <taxon>Eggerthellaceae</taxon>
        <taxon>Cryptobacterium</taxon>
    </lineage>
</organism>
<comment type="subcellular location">
    <subcellularLocation>
        <location evidence="1">Cell membrane</location>
        <topology evidence="1">Multi-pass membrane protein</topology>
    </subcellularLocation>
</comment>
<feature type="transmembrane region" description="Helical" evidence="1">
    <location>
        <begin position="72"/>
        <end position="92"/>
    </location>
</feature>
<reference evidence="3 4" key="1">
    <citation type="journal article" date="2009" name="Stand. Genomic Sci.">
        <title>Complete genome sequence of Cryptobacterium curtum type strain (12-3).</title>
        <authorList>
            <person name="Mavrommatis K."/>
            <person name="Pukall R."/>
            <person name="Rohde C."/>
            <person name="Chen F."/>
            <person name="Sims D."/>
            <person name="Brettin T."/>
            <person name="Kuske C."/>
            <person name="Detter J.C."/>
            <person name="Han C."/>
            <person name="Lapidus A."/>
            <person name="Copeland A."/>
            <person name="Glavina Del Rio T."/>
            <person name="Nolan M."/>
            <person name="Lucas S."/>
            <person name="Tice H."/>
            <person name="Cheng J.F."/>
            <person name="Bruce D."/>
            <person name="Goodwin L."/>
            <person name="Pitluck S."/>
            <person name="Ovchinnikova G."/>
            <person name="Pati A."/>
            <person name="Ivanova N."/>
            <person name="Chen A."/>
            <person name="Palaniappan K."/>
            <person name="Chain P."/>
            <person name="D'haeseleer P."/>
            <person name="Goker M."/>
            <person name="Bristow J."/>
            <person name="Eisen J.A."/>
            <person name="Markowitz V."/>
            <person name="Hugenholtz P."/>
            <person name="Rohde M."/>
            <person name="Klenk H.P."/>
            <person name="Kyrpides N.C."/>
        </authorList>
    </citation>
    <scope>NUCLEOTIDE SEQUENCE [LARGE SCALE GENOMIC DNA]</scope>
    <source>
        <strain evidence="4">ATCC 700683 / DSM 15641 / 12-3</strain>
    </source>
</reference>
<keyword evidence="1" id="KW-0813">Transport</keyword>
<comment type="similarity">
    <text evidence="1">Belongs to the vitamin uptake transporter (VUT/ECF) (TC 2.A.88) family. Q precursor transporter subfamily.</text>
</comment>
<evidence type="ECO:0000313" key="3">
    <source>
        <dbReference type="EMBL" id="ACU94946.1"/>
    </source>
</evidence>
<dbReference type="AlphaFoldDB" id="C7MKZ9"/>
<dbReference type="PANTHER" id="PTHR34300">
    <property type="entry name" value="QUEUOSINE PRECURSOR TRANSPORTER-RELATED"/>
    <property type="match status" value="1"/>
</dbReference>
<dbReference type="EMBL" id="CP001682">
    <property type="protein sequence ID" value="ACU94946.1"/>
    <property type="molecule type" value="Genomic_DNA"/>
</dbReference>
<dbReference type="HAMAP" id="MF_02088">
    <property type="entry name" value="Q_prec_transport"/>
    <property type="match status" value="1"/>
</dbReference>
<keyword evidence="2" id="KW-0732">Signal</keyword>
<dbReference type="KEGG" id="ccu:Ccur_12650"/>
<dbReference type="HOGENOM" id="CLU_075503_0_0_11"/>
<feature type="chain" id="PRO_5002978455" description="Probable queuosine precursor transporter" evidence="2">
    <location>
        <begin position="28"/>
        <end position="248"/>
    </location>
</feature>
<dbReference type="eggNOG" id="COG1738">
    <property type="taxonomic scope" value="Bacteria"/>
</dbReference>
<accession>C7MKZ9</accession>
<dbReference type="PANTHER" id="PTHR34300:SF2">
    <property type="entry name" value="QUEUOSINE PRECURSOR TRANSPORTER-RELATED"/>
    <property type="match status" value="1"/>
</dbReference>
<comment type="function">
    <text evidence="1">Involved in the import of queuosine (Q) precursors, required for Q precursor salvage.</text>
</comment>
<dbReference type="Pfam" id="PF02592">
    <property type="entry name" value="Vut_1"/>
    <property type="match status" value="1"/>
</dbReference>
<dbReference type="OrthoDB" id="9805479at2"/>
<gene>
    <name evidence="3" type="ordered locus">Ccur_12650</name>
</gene>
<evidence type="ECO:0000313" key="4">
    <source>
        <dbReference type="Proteomes" id="UP000000954"/>
    </source>
</evidence>
<dbReference type="STRING" id="469378.Ccur_12650"/>
<feature type="transmembrane region" description="Helical" evidence="1">
    <location>
        <begin position="163"/>
        <end position="182"/>
    </location>
</feature>
<keyword evidence="4" id="KW-1185">Reference proteome</keyword>
<keyword evidence="1" id="KW-0812">Transmembrane</keyword>
<name>C7MKZ9_CRYCD</name>
<proteinExistence type="inferred from homology"/>
<feature type="transmembrane region" description="Helical" evidence="1">
    <location>
        <begin position="37"/>
        <end position="60"/>
    </location>
</feature>
<evidence type="ECO:0000256" key="1">
    <source>
        <dbReference type="HAMAP-Rule" id="MF_02088"/>
    </source>
</evidence>
<sequence>MKKTNRNLLICAMVFAISLVISNVVTAKTIQTGIPLFGSTITLPGAALCYAITFLMTDVVGEVWGRKEAQTIVYGGFACQVLATVLIVFTQSLPAVSADMQNAYDMLLGQNVVFVIGSMTAYFLSQSWDVWVFHKIRDRVLSGNHSARARWIWNNASTMTSQIIDTVVFVGIAFGFGFGWLFDAALLPQLGAMMVGQYLIKFMLAACDTPFFYLLTRRSQAPIQSQLESLQAEDFQADGSLKGHAASA</sequence>
<keyword evidence="1" id="KW-1003">Cell membrane</keyword>
<dbReference type="GO" id="GO:0022857">
    <property type="term" value="F:transmembrane transporter activity"/>
    <property type="evidence" value="ECO:0007669"/>
    <property type="project" value="UniProtKB-UniRule"/>
</dbReference>
<dbReference type="InterPro" id="IPR003744">
    <property type="entry name" value="YhhQ"/>
</dbReference>
<dbReference type="RefSeq" id="WP_015778809.1">
    <property type="nucleotide sequence ID" value="NC_013170.1"/>
</dbReference>
<feature type="transmembrane region" description="Helical" evidence="1">
    <location>
        <begin position="194"/>
        <end position="215"/>
    </location>
</feature>
<keyword evidence="1" id="KW-0472">Membrane</keyword>
<feature type="signal peptide" evidence="2">
    <location>
        <begin position="1"/>
        <end position="27"/>
    </location>
</feature>
<dbReference type="GO" id="GO:0005886">
    <property type="term" value="C:plasma membrane"/>
    <property type="evidence" value="ECO:0007669"/>
    <property type="project" value="UniProtKB-SubCell"/>
</dbReference>
<protein>
    <recommendedName>
        <fullName evidence="1">Probable queuosine precursor transporter</fullName>
        <shortName evidence="1">Q precursor transporter</shortName>
    </recommendedName>
</protein>
<keyword evidence="1" id="KW-1133">Transmembrane helix</keyword>
<feature type="transmembrane region" description="Helical" evidence="1">
    <location>
        <begin position="112"/>
        <end position="133"/>
    </location>
</feature>